<evidence type="ECO:0000313" key="2">
    <source>
        <dbReference type="EMBL" id="APF17230.1"/>
    </source>
</evidence>
<dbReference type="InParanoid" id="H1XSF2"/>
<dbReference type="STRING" id="880073.Cabys_479"/>
<dbReference type="GO" id="GO:0009055">
    <property type="term" value="F:electron transfer activity"/>
    <property type="evidence" value="ECO:0007669"/>
    <property type="project" value="InterPro"/>
</dbReference>
<dbReference type="RefSeq" id="WP_006928481.1">
    <property type="nucleotide sequence ID" value="NZ_CM001402.1"/>
</dbReference>
<dbReference type="eggNOG" id="COG2010">
    <property type="taxonomic scope" value="Bacteria"/>
</dbReference>
<name>H1XSF2_CALAY</name>
<dbReference type="PaxDb" id="880073-Calab_1748"/>
<dbReference type="SUPFAM" id="SSF46626">
    <property type="entry name" value="Cytochrome c"/>
    <property type="match status" value="1"/>
</dbReference>
<gene>
    <name evidence="2" type="ORF">Cabys_479</name>
    <name evidence="3" type="ORF">Calab_1748</name>
</gene>
<reference evidence="3 4" key="1">
    <citation type="submission" date="2011-09" db="EMBL/GenBank/DDBJ databases">
        <title>The permanent draft genome of Caldithrix abyssi DSM 13497.</title>
        <authorList>
            <consortium name="US DOE Joint Genome Institute (JGI-PGF)"/>
            <person name="Lucas S."/>
            <person name="Han J."/>
            <person name="Lapidus A."/>
            <person name="Bruce D."/>
            <person name="Goodwin L."/>
            <person name="Pitluck S."/>
            <person name="Peters L."/>
            <person name="Kyrpides N."/>
            <person name="Mavromatis K."/>
            <person name="Ivanova N."/>
            <person name="Mikhailova N."/>
            <person name="Chertkov O."/>
            <person name="Detter J.C."/>
            <person name="Tapia R."/>
            <person name="Han C."/>
            <person name="Land M."/>
            <person name="Hauser L."/>
            <person name="Markowitz V."/>
            <person name="Cheng J.-F."/>
            <person name="Hugenholtz P."/>
            <person name="Woyke T."/>
            <person name="Wu D."/>
            <person name="Spring S."/>
            <person name="Brambilla E."/>
            <person name="Klenk H.-P."/>
            <person name="Eisen J.A."/>
        </authorList>
    </citation>
    <scope>NUCLEOTIDE SEQUENCE [LARGE SCALE GENOMIC DNA]</scope>
    <source>
        <strain evidence="3 4">DSM 13497</strain>
    </source>
</reference>
<dbReference type="SMART" id="SM01235">
    <property type="entry name" value="Haem_bd"/>
    <property type="match status" value="1"/>
</dbReference>
<dbReference type="InterPro" id="IPR025992">
    <property type="entry name" value="Haem-bd"/>
</dbReference>
<dbReference type="HOGENOM" id="CLU_120447_0_0_0"/>
<organism evidence="3 4">
    <name type="scientific">Caldithrix abyssi DSM 13497</name>
    <dbReference type="NCBI Taxonomy" id="880073"/>
    <lineage>
        <taxon>Bacteria</taxon>
        <taxon>Pseudomonadati</taxon>
        <taxon>Calditrichota</taxon>
        <taxon>Calditrichia</taxon>
        <taxon>Calditrichales</taxon>
        <taxon>Calditrichaceae</taxon>
        <taxon>Caldithrix</taxon>
    </lineage>
</organism>
<accession>H1XSF2</accession>
<evidence type="ECO:0000313" key="4">
    <source>
        <dbReference type="Proteomes" id="UP000004671"/>
    </source>
</evidence>
<dbReference type="GO" id="GO:0020037">
    <property type="term" value="F:heme binding"/>
    <property type="evidence" value="ECO:0007669"/>
    <property type="project" value="InterPro"/>
</dbReference>
<evidence type="ECO:0000313" key="3">
    <source>
        <dbReference type="EMBL" id="EHO41364.1"/>
    </source>
</evidence>
<dbReference type="InterPro" id="IPR036909">
    <property type="entry name" value="Cyt_c-like_dom_sf"/>
</dbReference>
<dbReference type="EMBL" id="CP018099">
    <property type="protein sequence ID" value="APF17230.1"/>
    <property type="molecule type" value="Genomic_DNA"/>
</dbReference>
<feature type="domain" description="Haem-binding" evidence="1">
    <location>
        <begin position="10"/>
        <end position="138"/>
    </location>
</feature>
<sequence length="151" mass="17432">MKRNILIILAFIIIGIQLVPYGRDHDNPPVVREPNWDSPKTRALFFRACADCHSNQTQWPWYSHIAPVSWLVQYDVNEGREHFNVSMWGVQKRNEGDEAAEELTEGEMPLWFYVILHPKARLSEGEKNELIKGLKATFGGEETSSKAYEDD</sequence>
<proteinExistence type="predicted"/>
<dbReference type="AlphaFoldDB" id="H1XSF2"/>
<keyword evidence="4" id="KW-1185">Reference proteome</keyword>
<dbReference type="Proteomes" id="UP000004671">
    <property type="component" value="Chromosome"/>
</dbReference>
<protein>
    <submittedName>
        <fullName evidence="3">Cytochrome c</fullName>
    </submittedName>
    <submittedName>
        <fullName evidence="2">Heme-binding domain-containing protein</fullName>
    </submittedName>
</protein>
<dbReference type="OrthoDB" id="196738at2"/>
<dbReference type="Proteomes" id="UP000183868">
    <property type="component" value="Chromosome"/>
</dbReference>
<dbReference type="EMBL" id="CM001402">
    <property type="protein sequence ID" value="EHO41364.1"/>
    <property type="molecule type" value="Genomic_DNA"/>
</dbReference>
<dbReference type="KEGG" id="caby:Cabys_479"/>
<dbReference type="Pfam" id="PF14376">
    <property type="entry name" value="Haem_bd"/>
    <property type="match status" value="1"/>
</dbReference>
<evidence type="ECO:0000313" key="5">
    <source>
        <dbReference type="Proteomes" id="UP000183868"/>
    </source>
</evidence>
<reference evidence="2 5" key="2">
    <citation type="submission" date="2016-11" db="EMBL/GenBank/DDBJ databases">
        <title>Genomic analysis of Caldithrix abyssi and proposal of a novel bacterial phylum Caldithrichaeota.</title>
        <authorList>
            <person name="Kublanov I."/>
            <person name="Sigalova O."/>
            <person name="Gavrilov S."/>
            <person name="Lebedinsky A."/>
            <person name="Ivanova N."/>
            <person name="Daum C."/>
            <person name="Reddy T."/>
            <person name="Klenk H.P."/>
            <person name="Goker M."/>
            <person name="Reva O."/>
            <person name="Miroshnichenko M."/>
            <person name="Kyprides N."/>
            <person name="Woyke T."/>
            <person name="Gelfand M."/>
        </authorList>
    </citation>
    <scope>NUCLEOTIDE SEQUENCE [LARGE SCALE GENOMIC DNA]</scope>
    <source>
        <strain evidence="2 5">LF13</strain>
    </source>
</reference>
<evidence type="ECO:0000259" key="1">
    <source>
        <dbReference type="SMART" id="SM01235"/>
    </source>
</evidence>